<evidence type="ECO:0000313" key="1">
    <source>
        <dbReference type="EMBL" id="CAJ0599534.1"/>
    </source>
</evidence>
<comment type="caution">
    <text evidence="1">The sequence shown here is derived from an EMBL/GenBank/DDBJ whole genome shotgun (WGS) entry which is preliminary data.</text>
</comment>
<dbReference type="Proteomes" id="UP001176961">
    <property type="component" value="Unassembled WGS sequence"/>
</dbReference>
<evidence type="ECO:0008006" key="3">
    <source>
        <dbReference type="Google" id="ProtNLM"/>
    </source>
</evidence>
<sequence>MSSDFSTTAFLNVLRRFFGRREVPKPITSDNASTFLRATPRPDWKNWKQLKLAKEGINRQVEAGKAVKNDYAYLKEDFHISQGNTRELMIMTIRLRTRRTASRIASSCYVPDTVVQVLRPPFCTRWNKYDKPTRL</sequence>
<dbReference type="EMBL" id="CATQJL010000223">
    <property type="protein sequence ID" value="CAJ0599534.1"/>
    <property type="molecule type" value="Genomic_DNA"/>
</dbReference>
<protein>
    <recommendedName>
        <fullName evidence="3">Integrase catalytic domain-containing protein</fullName>
    </recommendedName>
</protein>
<name>A0AA36GWR4_CYLNA</name>
<accession>A0AA36GWR4</accession>
<reference evidence="1" key="1">
    <citation type="submission" date="2023-07" db="EMBL/GenBank/DDBJ databases">
        <authorList>
            <consortium name="CYATHOMIX"/>
        </authorList>
    </citation>
    <scope>NUCLEOTIDE SEQUENCE</scope>
    <source>
        <strain evidence="1">N/A</strain>
    </source>
</reference>
<evidence type="ECO:0000313" key="2">
    <source>
        <dbReference type="Proteomes" id="UP001176961"/>
    </source>
</evidence>
<organism evidence="1 2">
    <name type="scientific">Cylicocyclus nassatus</name>
    <name type="common">Nematode worm</name>
    <dbReference type="NCBI Taxonomy" id="53992"/>
    <lineage>
        <taxon>Eukaryota</taxon>
        <taxon>Metazoa</taxon>
        <taxon>Ecdysozoa</taxon>
        <taxon>Nematoda</taxon>
        <taxon>Chromadorea</taxon>
        <taxon>Rhabditida</taxon>
        <taxon>Rhabditina</taxon>
        <taxon>Rhabditomorpha</taxon>
        <taxon>Strongyloidea</taxon>
        <taxon>Strongylidae</taxon>
        <taxon>Cylicocyclus</taxon>
    </lineage>
</organism>
<gene>
    <name evidence="1" type="ORF">CYNAS_LOCUS11517</name>
</gene>
<proteinExistence type="predicted"/>
<dbReference type="AlphaFoldDB" id="A0AA36GWR4"/>
<keyword evidence="2" id="KW-1185">Reference proteome</keyword>